<organism evidence="3 4">
    <name type="scientific">Methylobacterium marchantiae</name>
    <dbReference type="NCBI Taxonomy" id="600331"/>
    <lineage>
        <taxon>Bacteria</taxon>
        <taxon>Pseudomonadati</taxon>
        <taxon>Pseudomonadota</taxon>
        <taxon>Alphaproteobacteria</taxon>
        <taxon>Hyphomicrobiales</taxon>
        <taxon>Methylobacteriaceae</taxon>
        <taxon>Methylobacterium</taxon>
    </lineage>
</organism>
<evidence type="ECO:0000256" key="1">
    <source>
        <dbReference type="SAM" id="Phobius"/>
    </source>
</evidence>
<feature type="domain" description="TadE-like" evidence="2">
    <location>
        <begin position="23"/>
        <end position="65"/>
    </location>
</feature>
<keyword evidence="4" id="KW-1185">Reference proteome</keyword>
<keyword evidence="1" id="KW-0812">Transmembrane</keyword>
<keyword evidence="1" id="KW-0472">Membrane</keyword>
<dbReference type="Proteomes" id="UP001597176">
    <property type="component" value="Unassembled WGS sequence"/>
</dbReference>
<gene>
    <name evidence="3" type="ORF">ACFQ4G_12200</name>
</gene>
<feature type="transmembrane region" description="Helical" evidence="1">
    <location>
        <begin position="29"/>
        <end position="52"/>
    </location>
</feature>
<evidence type="ECO:0000259" key="2">
    <source>
        <dbReference type="Pfam" id="PF07811"/>
    </source>
</evidence>
<evidence type="ECO:0000313" key="3">
    <source>
        <dbReference type="EMBL" id="MFD1302331.1"/>
    </source>
</evidence>
<reference evidence="4" key="1">
    <citation type="journal article" date="2019" name="Int. J. Syst. Evol. Microbiol.">
        <title>The Global Catalogue of Microorganisms (GCM) 10K type strain sequencing project: providing services to taxonomists for standard genome sequencing and annotation.</title>
        <authorList>
            <consortium name="The Broad Institute Genomics Platform"/>
            <consortium name="The Broad Institute Genome Sequencing Center for Infectious Disease"/>
            <person name="Wu L."/>
            <person name="Ma J."/>
        </authorList>
    </citation>
    <scope>NUCLEOTIDE SEQUENCE [LARGE SCALE GENOMIC DNA]</scope>
    <source>
        <strain evidence="4">CCUG 56108</strain>
    </source>
</reference>
<protein>
    <submittedName>
        <fullName evidence="3">TadE/TadG family type IV pilus assembly protein</fullName>
    </submittedName>
</protein>
<keyword evidence="1" id="KW-1133">Transmembrane helix</keyword>
<evidence type="ECO:0000313" key="4">
    <source>
        <dbReference type="Proteomes" id="UP001597176"/>
    </source>
</evidence>
<proteinExistence type="predicted"/>
<dbReference type="InterPro" id="IPR012495">
    <property type="entry name" value="TadE-like_dom"/>
</dbReference>
<accession>A0ABW3WYN0</accession>
<sequence length="190" mass="20874">MTRPVTMRFGRFSLRDLRDDCHGATAVEFGLVGLLFFGLIAAILEVVMLLLAQLSLDNALDRAGRSVFTGTYQEGASSVNPATRLITELCKGVTLFTCNDQTIKLEMTVSTDYAKAPTSPYDSTTNTESATFGNKFDCPKGGEIVTIVAAAKLPRYFNYMQVFARPLPDYKQQIQSTILFQAEPYPQGSC</sequence>
<dbReference type="RefSeq" id="WP_238202660.1">
    <property type="nucleotide sequence ID" value="NZ_JBHTND010000015.1"/>
</dbReference>
<name>A0ABW3WYN0_9HYPH</name>
<comment type="caution">
    <text evidence="3">The sequence shown here is derived from an EMBL/GenBank/DDBJ whole genome shotgun (WGS) entry which is preliminary data.</text>
</comment>
<dbReference type="Pfam" id="PF07811">
    <property type="entry name" value="TadE"/>
    <property type="match status" value="1"/>
</dbReference>
<dbReference type="EMBL" id="JBHTND010000015">
    <property type="protein sequence ID" value="MFD1302331.1"/>
    <property type="molecule type" value="Genomic_DNA"/>
</dbReference>